<dbReference type="Proteomes" id="UP000287300">
    <property type="component" value="Unassembled WGS sequence"/>
</dbReference>
<dbReference type="AlphaFoldDB" id="A0A401WYI8"/>
<gene>
    <name evidence="1" type="ORF">NBRC3188_3129</name>
</gene>
<sequence>MTLAPAEAERLLRSRYGEPAKAPTDYVIGFRNPIGRVLAIHRINKTTCVWFQPPAPPPLAGVALLAAPKNGNSNINGPLAPLKRPDTQRAEIDSPTALQRFLEWYDGAPVEALKTPDPLDGIDSTSAFSTLLQKEAKGDLAKDEKADARYLEAKEKSILDIKVSVGKTVFNSNSQVVPTTVKNKELHMSEAELDKLIRDLLNTQEDRCAITGLPFQFLGVQKDDNMLPSLDRIDSDGHYAKGNLQLVCRFINFWKQASDDKEFRRLLAILRKS</sequence>
<name>A0A401WYI8_ACEPA</name>
<dbReference type="Gene3D" id="3.30.40.220">
    <property type="match status" value="1"/>
</dbReference>
<comment type="caution">
    <text evidence="1">The sequence shown here is derived from an EMBL/GenBank/DDBJ whole genome shotgun (WGS) entry which is preliminary data.</text>
</comment>
<accession>A0A401WYI8</accession>
<dbReference type="RefSeq" id="WP_259330968.1">
    <property type="nucleotide sequence ID" value="NZ_BDES01000093.1"/>
</dbReference>
<evidence type="ECO:0000313" key="2">
    <source>
        <dbReference type="Proteomes" id="UP000287300"/>
    </source>
</evidence>
<dbReference type="EMBL" id="BDES01000093">
    <property type="protein sequence ID" value="GCD54432.1"/>
    <property type="molecule type" value="Genomic_DNA"/>
</dbReference>
<evidence type="ECO:0000313" key="1">
    <source>
        <dbReference type="EMBL" id="GCD54432.1"/>
    </source>
</evidence>
<organism evidence="1 2">
    <name type="scientific">Acetobacter pasteurianus NBRC 3188</name>
    <dbReference type="NCBI Taxonomy" id="1226663"/>
    <lineage>
        <taxon>Bacteria</taxon>
        <taxon>Pseudomonadati</taxon>
        <taxon>Pseudomonadota</taxon>
        <taxon>Alphaproteobacteria</taxon>
        <taxon>Acetobacterales</taxon>
        <taxon>Acetobacteraceae</taxon>
        <taxon>Acetobacter</taxon>
    </lineage>
</organism>
<reference evidence="1 2" key="1">
    <citation type="submission" date="2016-06" db="EMBL/GenBank/DDBJ databases">
        <title>Acetobacter pasteurianus NBRC 3188 whole genome sequencing project.</title>
        <authorList>
            <person name="Matsutani M."/>
            <person name="Shiwa Y."/>
            <person name="Okamoto-Kainuma A."/>
            <person name="Ishikawa M."/>
            <person name="Koizumi Y."/>
            <person name="Yoshikawa H."/>
            <person name="Yakushi T."/>
            <person name="Matsushita K."/>
        </authorList>
    </citation>
    <scope>NUCLEOTIDE SEQUENCE [LARGE SCALE GENOMIC DNA]</scope>
    <source>
        <strain evidence="1 2">NBRC 3188</strain>
    </source>
</reference>
<protein>
    <submittedName>
        <fullName evidence="1">Uncharacterized protein</fullName>
    </submittedName>
</protein>
<proteinExistence type="predicted"/>